<dbReference type="GO" id="GO:0003955">
    <property type="term" value="F:NAD(P)H dehydrogenase (quinone) activity"/>
    <property type="evidence" value="ECO:0007669"/>
    <property type="project" value="InterPro"/>
</dbReference>
<dbReference type="InterPro" id="IPR005025">
    <property type="entry name" value="FMN_Rdtase-like_dom"/>
</dbReference>
<sequence>MPNMVLLRNPLRHPEKFQLISWDTASISGLEKTGLVDIEHYQFPETLPDEVLGKMHAAPKPNIPVITVDKLTEADGFLFGFPTRFGAAPAQVKALFDATGSLWAKGALYGKPAGIFFSTGSQHGGQETTAFSFLPNLAHHGMIYVPTGFRNQNLFDNSEVVGGSPWGTGTVAGGDGSRQPNEKELSVAVTQGEEFAKVVARLSA</sequence>
<evidence type="ECO:0000259" key="2">
    <source>
        <dbReference type="Pfam" id="PF03358"/>
    </source>
</evidence>
<dbReference type="GeneID" id="63806041"/>
<protein>
    <submittedName>
        <fullName evidence="3">Flavodoxin-like protein</fullName>
    </submittedName>
</protein>
<evidence type="ECO:0000313" key="4">
    <source>
        <dbReference type="Proteomes" id="UP000193922"/>
    </source>
</evidence>
<dbReference type="GO" id="GO:0010181">
    <property type="term" value="F:FMN binding"/>
    <property type="evidence" value="ECO:0007669"/>
    <property type="project" value="InterPro"/>
</dbReference>
<dbReference type="RefSeq" id="XP_040739328.1">
    <property type="nucleotide sequence ID" value="XM_040889393.1"/>
</dbReference>
<dbReference type="EMBL" id="MCFD01000073">
    <property type="protein sequence ID" value="ORX64680.1"/>
    <property type="molecule type" value="Genomic_DNA"/>
</dbReference>
<proteinExistence type="inferred from homology"/>
<dbReference type="Gene3D" id="3.40.50.360">
    <property type="match status" value="1"/>
</dbReference>
<comment type="caution">
    <text evidence="3">The sequence shown here is derived from an EMBL/GenBank/DDBJ whole genome shotgun (WGS) entry which is preliminary data.</text>
</comment>
<keyword evidence="4" id="KW-1185">Reference proteome</keyword>
<evidence type="ECO:0000256" key="1">
    <source>
        <dbReference type="ARBA" id="ARBA00006961"/>
    </source>
</evidence>
<dbReference type="Proteomes" id="UP000193922">
    <property type="component" value="Unassembled WGS sequence"/>
</dbReference>
<dbReference type="AlphaFoldDB" id="A0A1Y1VTQ8"/>
<dbReference type="PANTHER" id="PTHR30546">
    <property type="entry name" value="FLAVODOXIN-RELATED PROTEIN WRBA-RELATED"/>
    <property type="match status" value="1"/>
</dbReference>
<evidence type="ECO:0000313" key="3">
    <source>
        <dbReference type="EMBL" id="ORX64680.1"/>
    </source>
</evidence>
<name>A0A1Y1VTQ8_9FUNG</name>
<dbReference type="PANTHER" id="PTHR30546:SF23">
    <property type="entry name" value="FLAVOPROTEIN-LIKE PROTEIN YCP4-RELATED"/>
    <property type="match status" value="1"/>
</dbReference>
<comment type="similarity">
    <text evidence="1">Belongs to the WrbA family.</text>
</comment>
<organism evidence="3 4">
    <name type="scientific">Linderina pennispora</name>
    <dbReference type="NCBI Taxonomy" id="61395"/>
    <lineage>
        <taxon>Eukaryota</taxon>
        <taxon>Fungi</taxon>
        <taxon>Fungi incertae sedis</taxon>
        <taxon>Zoopagomycota</taxon>
        <taxon>Kickxellomycotina</taxon>
        <taxon>Kickxellomycetes</taxon>
        <taxon>Kickxellales</taxon>
        <taxon>Kickxellaceae</taxon>
        <taxon>Linderina</taxon>
    </lineage>
</organism>
<dbReference type="NCBIfam" id="TIGR01755">
    <property type="entry name" value="flav_wrbA"/>
    <property type="match status" value="1"/>
</dbReference>
<dbReference type="SUPFAM" id="SSF52218">
    <property type="entry name" value="Flavoproteins"/>
    <property type="match status" value="1"/>
</dbReference>
<dbReference type="FunFam" id="3.40.50.360:FF:000001">
    <property type="entry name" value="NAD(P)H dehydrogenase (Quinone) FQR1-like"/>
    <property type="match status" value="1"/>
</dbReference>
<dbReference type="Pfam" id="PF03358">
    <property type="entry name" value="FMN_red"/>
    <property type="match status" value="1"/>
</dbReference>
<accession>A0A1Y1VTQ8</accession>
<dbReference type="STRING" id="61395.A0A1Y1VTQ8"/>
<dbReference type="OrthoDB" id="504689at2759"/>
<dbReference type="GO" id="GO:0016020">
    <property type="term" value="C:membrane"/>
    <property type="evidence" value="ECO:0007669"/>
    <property type="project" value="TreeGrafter"/>
</dbReference>
<feature type="domain" description="NADPH-dependent FMN reductase-like" evidence="2">
    <location>
        <begin position="58"/>
        <end position="148"/>
    </location>
</feature>
<dbReference type="NCBIfam" id="NF002999">
    <property type="entry name" value="PRK03767.1"/>
    <property type="match status" value="1"/>
</dbReference>
<reference evidence="3 4" key="1">
    <citation type="submission" date="2016-07" db="EMBL/GenBank/DDBJ databases">
        <title>Pervasive Adenine N6-methylation of Active Genes in Fungi.</title>
        <authorList>
            <consortium name="DOE Joint Genome Institute"/>
            <person name="Mondo S.J."/>
            <person name="Dannebaum R.O."/>
            <person name="Kuo R.C."/>
            <person name="Labutti K."/>
            <person name="Haridas S."/>
            <person name="Kuo A."/>
            <person name="Salamov A."/>
            <person name="Ahrendt S.R."/>
            <person name="Lipzen A."/>
            <person name="Sullivan W."/>
            <person name="Andreopoulos W.B."/>
            <person name="Clum A."/>
            <person name="Lindquist E."/>
            <person name="Daum C."/>
            <person name="Ramamoorthy G.K."/>
            <person name="Gryganskyi A."/>
            <person name="Culley D."/>
            <person name="Magnuson J.K."/>
            <person name="James T.Y."/>
            <person name="O'Malley M.A."/>
            <person name="Stajich J.E."/>
            <person name="Spatafora J.W."/>
            <person name="Visel A."/>
            <person name="Grigoriev I.V."/>
        </authorList>
    </citation>
    <scope>NUCLEOTIDE SEQUENCE [LARGE SCALE GENOMIC DNA]</scope>
    <source>
        <strain evidence="3 4">ATCC 12442</strain>
    </source>
</reference>
<dbReference type="InterPro" id="IPR010089">
    <property type="entry name" value="Flavoprotein_WrbA-like"/>
</dbReference>
<dbReference type="InterPro" id="IPR029039">
    <property type="entry name" value="Flavoprotein-like_sf"/>
</dbReference>
<gene>
    <name evidence="3" type="ORF">DL89DRAFT_276420</name>
</gene>